<dbReference type="PATRIC" id="fig|1173022.3.peg.205"/>
<proteinExistence type="predicted"/>
<dbReference type="RefSeq" id="WP_015201332.1">
    <property type="nucleotide sequence ID" value="NC_019753.1"/>
</dbReference>
<dbReference type="KEGG" id="cep:Cri9333_0190"/>
<dbReference type="eggNOG" id="COG1196">
    <property type="taxonomic scope" value="Bacteria"/>
</dbReference>
<protein>
    <submittedName>
        <fullName evidence="3">Uncharacterized protein</fullName>
    </submittedName>
</protein>
<gene>
    <name evidence="3" type="ORF">Cri9333_0190</name>
</gene>
<name>K9VSZ5_9CYAN</name>
<dbReference type="InterPro" id="IPR047813">
    <property type="entry name" value="HmpF"/>
</dbReference>
<feature type="coiled-coil region" evidence="1">
    <location>
        <begin position="242"/>
        <end position="306"/>
    </location>
</feature>
<dbReference type="OrthoDB" id="559923at2"/>
<feature type="coiled-coil region" evidence="1">
    <location>
        <begin position="456"/>
        <end position="490"/>
    </location>
</feature>
<dbReference type="Proteomes" id="UP000010472">
    <property type="component" value="Chromosome"/>
</dbReference>
<keyword evidence="4" id="KW-1185">Reference proteome</keyword>
<evidence type="ECO:0000256" key="2">
    <source>
        <dbReference type="SAM" id="MobiDB-lite"/>
    </source>
</evidence>
<sequence>MLYLAEVQKKTSFIGGSKSELKLLACQRTDQSWTAVPGEEAIPAPDEANNYNSGVLVLADLGTNRQIQRPLTEASRQLVNILQNFSRQLEKSKKEEEEIDQWKQSLTYQSQELNRREMEMEARLEQLQEIEEEFERLERERQEINNSRSESNKLKQELDRNRQQLDAAWQQLQIQQQRLDERVAEVEQSAGLDAQQVSLIQELINRIASAIAPTDALREQLHLAFELVNNQQATLDYNWQQLQEQQAAAQQMQAEVDHAHQDVQNRSIESQQGQASLEEARTNLQVQQQTLEVKQASANLLRLQLQTQEEIYQQISRLATGQDEGKVTQKIDVEALEKIPLGELEGIVQNLQNELQKFVRFVNDQQEELNEKRQTIAELQSQIASSSQHDRIALESDLASEQDGYQLLDQTLKPQRTSLAEREDILKQHIRVLQQRQGISNVNVSDNQKIDVEPLLTQLTAQRQQLEEQLQELESQIAQITTSIEQAQGIVTDSTSQQEARQNELQAIQQNLQNQWVAVAELWGKVNLYQESLPPTQDNLNWIRQKLEAIESYLNHIQETSDYQVHTVTEMQQLLNNFMGI</sequence>
<reference evidence="3 4" key="1">
    <citation type="submission" date="2012-06" db="EMBL/GenBank/DDBJ databases">
        <title>Finished chromosome of genome of Crinalium epipsammum PCC 9333.</title>
        <authorList>
            <consortium name="US DOE Joint Genome Institute"/>
            <person name="Gugger M."/>
            <person name="Coursin T."/>
            <person name="Rippka R."/>
            <person name="Tandeau De Marsac N."/>
            <person name="Huntemann M."/>
            <person name="Wei C.-L."/>
            <person name="Han J."/>
            <person name="Detter J.C."/>
            <person name="Han C."/>
            <person name="Tapia R."/>
            <person name="Davenport K."/>
            <person name="Daligault H."/>
            <person name="Erkkila T."/>
            <person name="Gu W."/>
            <person name="Munk A.C.C."/>
            <person name="Teshima H."/>
            <person name="Xu Y."/>
            <person name="Chain P."/>
            <person name="Chen A."/>
            <person name="Krypides N."/>
            <person name="Mavromatis K."/>
            <person name="Markowitz V."/>
            <person name="Szeto E."/>
            <person name="Ivanova N."/>
            <person name="Mikhailova N."/>
            <person name="Ovchinnikova G."/>
            <person name="Pagani I."/>
            <person name="Pati A."/>
            <person name="Goodwin L."/>
            <person name="Peters L."/>
            <person name="Pitluck S."/>
            <person name="Woyke T."/>
            <person name="Kerfeld C."/>
        </authorList>
    </citation>
    <scope>NUCLEOTIDE SEQUENCE [LARGE SCALE GENOMIC DNA]</scope>
    <source>
        <strain evidence="3 4">PCC 9333</strain>
    </source>
</reference>
<dbReference type="STRING" id="1173022.Cri9333_0190"/>
<keyword evidence="1" id="KW-0175">Coiled coil</keyword>
<dbReference type="EMBL" id="CP003620">
    <property type="protein sequence ID" value="AFZ11188.1"/>
    <property type="molecule type" value="Genomic_DNA"/>
</dbReference>
<evidence type="ECO:0000313" key="3">
    <source>
        <dbReference type="EMBL" id="AFZ11188.1"/>
    </source>
</evidence>
<evidence type="ECO:0000256" key="1">
    <source>
        <dbReference type="SAM" id="Coils"/>
    </source>
</evidence>
<evidence type="ECO:0000313" key="4">
    <source>
        <dbReference type="Proteomes" id="UP000010472"/>
    </source>
</evidence>
<dbReference type="NCBIfam" id="NF038350">
    <property type="entry name" value="taxis_HmpF"/>
    <property type="match status" value="1"/>
</dbReference>
<feature type="coiled-coil region" evidence="1">
    <location>
        <begin position="348"/>
        <end position="389"/>
    </location>
</feature>
<feature type="compositionally biased region" description="Basic and acidic residues" evidence="2">
    <location>
        <begin position="150"/>
        <end position="159"/>
    </location>
</feature>
<dbReference type="AlphaFoldDB" id="K9VSZ5"/>
<organism evidence="3 4">
    <name type="scientific">Crinalium epipsammum PCC 9333</name>
    <dbReference type="NCBI Taxonomy" id="1173022"/>
    <lineage>
        <taxon>Bacteria</taxon>
        <taxon>Bacillati</taxon>
        <taxon>Cyanobacteriota</taxon>
        <taxon>Cyanophyceae</taxon>
        <taxon>Gomontiellales</taxon>
        <taxon>Gomontiellaceae</taxon>
        <taxon>Crinalium</taxon>
    </lineage>
</organism>
<dbReference type="HOGENOM" id="CLU_465186_0_0_3"/>
<accession>K9VSZ5</accession>
<feature type="region of interest" description="Disordered" evidence="2">
    <location>
        <begin position="140"/>
        <end position="159"/>
    </location>
</feature>